<feature type="domain" description="MobA-like NTP transferase" evidence="2">
    <location>
        <begin position="5"/>
        <end position="158"/>
    </location>
</feature>
<dbReference type="RefSeq" id="WP_183819311.1">
    <property type="nucleotide sequence ID" value="NZ_JACHOB010000006.1"/>
</dbReference>
<dbReference type="InterPro" id="IPR025877">
    <property type="entry name" value="MobA-like_NTP_Trfase"/>
</dbReference>
<keyword evidence="4" id="KW-1185">Reference proteome</keyword>
<evidence type="ECO:0000313" key="4">
    <source>
        <dbReference type="Proteomes" id="UP000563524"/>
    </source>
</evidence>
<dbReference type="Proteomes" id="UP000563524">
    <property type="component" value="Unassembled WGS sequence"/>
</dbReference>
<dbReference type="AlphaFoldDB" id="A0A840I7J7"/>
<keyword evidence="3" id="KW-0548">Nucleotidyltransferase</keyword>
<evidence type="ECO:0000256" key="1">
    <source>
        <dbReference type="ARBA" id="ARBA00022842"/>
    </source>
</evidence>
<reference evidence="3 4" key="1">
    <citation type="submission" date="2020-08" db="EMBL/GenBank/DDBJ databases">
        <title>Genomic Encyclopedia of Type Strains, Phase IV (KMG-IV): sequencing the most valuable type-strain genomes for metagenomic binning, comparative biology and taxonomic classification.</title>
        <authorList>
            <person name="Goeker M."/>
        </authorList>
    </citation>
    <scope>NUCLEOTIDE SEQUENCE [LARGE SCALE GENOMIC DNA]</scope>
    <source>
        <strain evidence="3 4">DSM 102850</strain>
    </source>
</reference>
<keyword evidence="1" id="KW-0460">Magnesium</keyword>
<dbReference type="SUPFAM" id="SSF53448">
    <property type="entry name" value="Nucleotide-diphospho-sugar transferases"/>
    <property type="match status" value="1"/>
</dbReference>
<dbReference type="PANTHER" id="PTHR43777">
    <property type="entry name" value="MOLYBDENUM COFACTOR CYTIDYLYLTRANSFERASE"/>
    <property type="match status" value="1"/>
</dbReference>
<comment type="caution">
    <text evidence="3">The sequence shown here is derived from an EMBL/GenBank/DDBJ whole genome shotgun (WGS) entry which is preliminary data.</text>
</comment>
<sequence>MRLACVLLAAGLSRRFGEADKLTARLNGTTLVEAAASAIRQLGPDELFAVTREGGVRPDGFTCLVNPRPETGLGASLALGAAAAGRAGADRLLVVLGDVPGVDAAYLRAVVERATSLRPSASVVGDVRCPPACFPACWFPRLEACRGHFGAGSLLRDLPPEALVAAGGDMLRDVDTVKDLEAIRQRTV</sequence>
<gene>
    <name evidence="3" type="ORF">GGQ59_002622</name>
</gene>
<dbReference type="GO" id="GO:0016779">
    <property type="term" value="F:nucleotidyltransferase activity"/>
    <property type="evidence" value="ECO:0007669"/>
    <property type="project" value="UniProtKB-KW"/>
</dbReference>
<proteinExistence type="predicted"/>
<protein>
    <submittedName>
        <fullName evidence="3">CTP:molybdopterin cytidylyltransferase MocA</fullName>
    </submittedName>
</protein>
<dbReference type="EMBL" id="JACHOB010000006">
    <property type="protein sequence ID" value="MBB4660078.1"/>
    <property type="molecule type" value="Genomic_DNA"/>
</dbReference>
<dbReference type="PANTHER" id="PTHR43777:SF1">
    <property type="entry name" value="MOLYBDENUM COFACTOR CYTIDYLYLTRANSFERASE"/>
    <property type="match status" value="1"/>
</dbReference>
<keyword evidence="3" id="KW-0808">Transferase</keyword>
<dbReference type="Pfam" id="PF12804">
    <property type="entry name" value="NTP_transf_3"/>
    <property type="match status" value="1"/>
</dbReference>
<name>A0A840I7J7_9PROT</name>
<dbReference type="Gene3D" id="3.90.550.10">
    <property type="entry name" value="Spore Coat Polysaccharide Biosynthesis Protein SpsA, Chain A"/>
    <property type="match status" value="1"/>
</dbReference>
<dbReference type="InterPro" id="IPR029044">
    <property type="entry name" value="Nucleotide-diphossugar_trans"/>
</dbReference>
<evidence type="ECO:0000313" key="3">
    <source>
        <dbReference type="EMBL" id="MBB4660078.1"/>
    </source>
</evidence>
<accession>A0A840I7J7</accession>
<evidence type="ECO:0000259" key="2">
    <source>
        <dbReference type="Pfam" id="PF12804"/>
    </source>
</evidence>
<organism evidence="3 4">
    <name type="scientific">Parvularcula dongshanensis</name>
    <dbReference type="NCBI Taxonomy" id="1173995"/>
    <lineage>
        <taxon>Bacteria</taxon>
        <taxon>Pseudomonadati</taxon>
        <taxon>Pseudomonadota</taxon>
        <taxon>Alphaproteobacteria</taxon>
        <taxon>Parvularculales</taxon>
        <taxon>Parvularculaceae</taxon>
        <taxon>Parvularcula</taxon>
    </lineage>
</organism>